<dbReference type="PROSITE" id="PS51318">
    <property type="entry name" value="TAT"/>
    <property type="match status" value="1"/>
</dbReference>
<dbReference type="InterPro" id="IPR006311">
    <property type="entry name" value="TAT_signal"/>
</dbReference>
<dbReference type="RefSeq" id="WP_250933930.1">
    <property type="nucleotide sequence ID" value="NZ_JAMQBK010000160.1"/>
</dbReference>
<organism evidence="2 3">
    <name type="scientific">Aporhodopirellula aestuarii</name>
    <dbReference type="NCBI Taxonomy" id="2950107"/>
    <lineage>
        <taxon>Bacteria</taxon>
        <taxon>Pseudomonadati</taxon>
        <taxon>Planctomycetota</taxon>
        <taxon>Planctomycetia</taxon>
        <taxon>Pirellulales</taxon>
        <taxon>Pirellulaceae</taxon>
        <taxon>Aporhodopirellula</taxon>
    </lineage>
</organism>
<dbReference type="EMBL" id="JAMQBK010000160">
    <property type="protein sequence ID" value="MCM2375284.1"/>
    <property type="molecule type" value="Genomic_DNA"/>
</dbReference>
<evidence type="ECO:0008006" key="4">
    <source>
        <dbReference type="Google" id="ProtNLM"/>
    </source>
</evidence>
<feature type="compositionally biased region" description="Polar residues" evidence="1">
    <location>
        <begin position="18"/>
        <end position="28"/>
    </location>
</feature>
<proteinExistence type="predicted"/>
<evidence type="ECO:0000256" key="1">
    <source>
        <dbReference type="SAM" id="MobiDB-lite"/>
    </source>
</evidence>
<feature type="region of interest" description="Disordered" evidence="1">
    <location>
        <begin position="1"/>
        <end position="33"/>
    </location>
</feature>
<name>A0ABT0UEI4_9BACT</name>
<reference evidence="2 3" key="1">
    <citation type="journal article" date="2022" name="Syst. Appl. Microbiol.">
        <title>Rhodopirellula aestuarii sp. nov., a novel member of the genus Rhodopirellula isolated from brackish sediments collected in the Tagus River estuary, Portugal.</title>
        <authorList>
            <person name="Vitorino I.R."/>
            <person name="Klimek D."/>
            <person name="Calusinska M."/>
            <person name="Lobo-da-Cunha A."/>
            <person name="Vasconcelos V."/>
            <person name="Lage O.M."/>
        </authorList>
    </citation>
    <scope>NUCLEOTIDE SEQUENCE [LARGE SCALE GENOMIC DNA]</scope>
    <source>
        <strain evidence="2 3">ICT_H3.1</strain>
    </source>
</reference>
<comment type="caution">
    <text evidence="2">The sequence shown here is derived from an EMBL/GenBank/DDBJ whole genome shotgun (WGS) entry which is preliminary data.</text>
</comment>
<accession>A0ABT0UEI4</accession>
<protein>
    <recommendedName>
        <fullName evidence="4">Twin-arginine translocation pathway signal</fullName>
    </recommendedName>
</protein>
<sequence>MRNSPVRDGHPAHDRDSVQNSSPEQDNGTFMDHDLGDCHCDSSDADRSRRGFLRLGAFGTAGLALAGSPAMAGPFTKEDFANHLVPADKKLSAEWLASLTRRGEPETFEGEQLKYVGMPIGGSGCGQLYLGGDGKLWHWDIFKSNYRREPDHA</sequence>
<dbReference type="Proteomes" id="UP001202961">
    <property type="component" value="Unassembled WGS sequence"/>
</dbReference>
<gene>
    <name evidence="2" type="ORF">NB063_32075</name>
</gene>
<feature type="compositionally biased region" description="Basic and acidic residues" evidence="1">
    <location>
        <begin position="1"/>
        <end position="17"/>
    </location>
</feature>
<keyword evidence="3" id="KW-1185">Reference proteome</keyword>
<evidence type="ECO:0000313" key="3">
    <source>
        <dbReference type="Proteomes" id="UP001202961"/>
    </source>
</evidence>
<evidence type="ECO:0000313" key="2">
    <source>
        <dbReference type="EMBL" id="MCM2375284.1"/>
    </source>
</evidence>